<organism evidence="1 2">
    <name type="scientific">Scleroderma citrinum Foug A</name>
    <dbReference type="NCBI Taxonomy" id="1036808"/>
    <lineage>
        <taxon>Eukaryota</taxon>
        <taxon>Fungi</taxon>
        <taxon>Dikarya</taxon>
        <taxon>Basidiomycota</taxon>
        <taxon>Agaricomycotina</taxon>
        <taxon>Agaricomycetes</taxon>
        <taxon>Agaricomycetidae</taxon>
        <taxon>Boletales</taxon>
        <taxon>Sclerodermatineae</taxon>
        <taxon>Sclerodermataceae</taxon>
        <taxon>Scleroderma</taxon>
    </lineage>
</organism>
<evidence type="ECO:0000313" key="2">
    <source>
        <dbReference type="Proteomes" id="UP000053989"/>
    </source>
</evidence>
<evidence type="ECO:0000313" key="1">
    <source>
        <dbReference type="EMBL" id="KIM59492.1"/>
    </source>
</evidence>
<accession>A0A0C3A477</accession>
<keyword evidence="2" id="KW-1185">Reference proteome</keyword>
<dbReference type="InParanoid" id="A0A0C3A477"/>
<reference evidence="2" key="2">
    <citation type="submission" date="2015-01" db="EMBL/GenBank/DDBJ databases">
        <title>Evolutionary Origins and Diversification of the Mycorrhizal Mutualists.</title>
        <authorList>
            <consortium name="DOE Joint Genome Institute"/>
            <consortium name="Mycorrhizal Genomics Consortium"/>
            <person name="Kohler A."/>
            <person name="Kuo A."/>
            <person name="Nagy L.G."/>
            <person name="Floudas D."/>
            <person name="Copeland A."/>
            <person name="Barry K.W."/>
            <person name="Cichocki N."/>
            <person name="Veneault-Fourrey C."/>
            <person name="LaButti K."/>
            <person name="Lindquist E.A."/>
            <person name="Lipzen A."/>
            <person name="Lundell T."/>
            <person name="Morin E."/>
            <person name="Murat C."/>
            <person name="Riley R."/>
            <person name="Ohm R."/>
            <person name="Sun H."/>
            <person name="Tunlid A."/>
            <person name="Henrissat B."/>
            <person name="Grigoriev I.V."/>
            <person name="Hibbett D.S."/>
            <person name="Martin F."/>
        </authorList>
    </citation>
    <scope>NUCLEOTIDE SEQUENCE [LARGE SCALE GENOMIC DNA]</scope>
    <source>
        <strain evidence="2">Foug A</strain>
    </source>
</reference>
<sequence>MAQGQKIHPQVQWVVIQLSKLQKNNQITTCLDLLTCSVRQVLLHFSVHETIPYLDEEALAEKHKGKSHLQDVDVDFLLGIVQKTPDLYLPVDELQEMLAVSCGTNFSHTMVW</sequence>
<dbReference type="EMBL" id="KN822073">
    <property type="protein sequence ID" value="KIM59492.1"/>
    <property type="molecule type" value="Genomic_DNA"/>
</dbReference>
<reference evidence="1 2" key="1">
    <citation type="submission" date="2014-04" db="EMBL/GenBank/DDBJ databases">
        <authorList>
            <consortium name="DOE Joint Genome Institute"/>
            <person name="Kuo A."/>
            <person name="Kohler A."/>
            <person name="Nagy L.G."/>
            <person name="Floudas D."/>
            <person name="Copeland A."/>
            <person name="Barry K.W."/>
            <person name="Cichocki N."/>
            <person name="Veneault-Fourrey C."/>
            <person name="LaButti K."/>
            <person name="Lindquist E.A."/>
            <person name="Lipzen A."/>
            <person name="Lundell T."/>
            <person name="Morin E."/>
            <person name="Murat C."/>
            <person name="Sun H."/>
            <person name="Tunlid A."/>
            <person name="Henrissat B."/>
            <person name="Grigoriev I.V."/>
            <person name="Hibbett D.S."/>
            <person name="Martin F."/>
            <person name="Nordberg H.P."/>
            <person name="Cantor M.N."/>
            <person name="Hua S.X."/>
        </authorList>
    </citation>
    <scope>NUCLEOTIDE SEQUENCE [LARGE SCALE GENOMIC DNA]</scope>
    <source>
        <strain evidence="1 2">Foug A</strain>
    </source>
</reference>
<dbReference type="STRING" id="1036808.A0A0C3A477"/>
<dbReference type="Proteomes" id="UP000053989">
    <property type="component" value="Unassembled WGS sequence"/>
</dbReference>
<protein>
    <submittedName>
        <fullName evidence="1">Uncharacterized protein</fullName>
    </submittedName>
</protein>
<dbReference type="OrthoDB" id="3203937at2759"/>
<dbReference type="HOGENOM" id="CLU_056788_9_2_1"/>
<name>A0A0C3A477_9AGAM</name>
<gene>
    <name evidence="1" type="ORF">SCLCIDRAFT_126096</name>
</gene>
<proteinExistence type="predicted"/>
<dbReference type="AlphaFoldDB" id="A0A0C3A477"/>